<keyword evidence="1" id="KW-0614">Plasmid</keyword>
<accession>A0A1B2EYU1</accession>
<gene>
    <name evidence="1" type="ORF">BB934_43885</name>
</gene>
<dbReference type="EMBL" id="CP016620">
    <property type="protein sequence ID" value="ANY85141.1"/>
    <property type="molecule type" value="Genomic_DNA"/>
</dbReference>
<name>A0A1B2EYU1_9HYPH</name>
<geneLocation type="plasmid" evidence="1">
    <name>unnamed4</name>
</geneLocation>
<protein>
    <submittedName>
        <fullName evidence="1">Uncharacterized protein</fullName>
    </submittedName>
</protein>
<evidence type="ECO:0000313" key="1">
    <source>
        <dbReference type="EMBL" id="ANY85141.1"/>
    </source>
</evidence>
<proteinExistence type="predicted"/>
<dbReference type="AlphaFoldDB" id="A0A1B2EYU1"/>
<dbReference type="KEGG" id="moc:BB934_43885"/>
<reference evidence="1" key="1">
    <citation type="submission" date="2016-07" db="EMBL/GenBank/DDBJ databases">
        <title>Microvirga ossetica sp. nov. a new species of rhizobia isolated from root nodules of the legume species Vicia alpestris Steven originated from North Ossetia region in the Caucasus.</title>
        <authorList>
            <person name="Safronova V.I."/>
            <person name="Kuznetsova I.G."/>
            <person name="Sazanova A.L."/>
            <person name="Belimov A."/>
            <person name="Andronov E."/>
            <person name="Osledkin Y.S."/>
            <person name="Onishchuk O.P."/>
            <person name="Kurchak O.N."/>
            <person name="Shaposhnikov A.I."/>
            <person name="Willems A."/>
            <person name="Tikhonovich I.A."/>
        </authorList>
    </citation>
    <scope>NUCLEOTIDE SEQUENCE [LARGE SCALE GENOMIC DNA]</scope>
    <source>
        <strain evidence="1">V5/3M</strain>
        <plasmid evidence="1">unnamed4</plasmid>
    </source>
</reference>
<sequence>MLGISQVPLRISRKFPQHRLHMFLYGMLIGLEGALLRLRHPTLLGHAAHMTGQDDDGLLKRLLL</sequence>
<organism evidence="1">
    <name type="scientific">Microvirga ossetica</name>
    <dbReference type="NCBI Taxonomy" id="1882682"/>
    <lineage>
        <taxon>Bacteria</taxon>
        <taxon>Pseudomonadati</taxon>
        <taxon>Pseudomonadota</taxon>
        <taxon>Alphaproteobacteria</taxon>
        <taxon>Hyphomicrobiales</taxon>
        <taxon>Methylobacteriaceae</taxon>
        <taxon>Microvirga</taxon>
    </lineage>
</organism>